<keyword evidence="4" id="KW-0238">DNA-binding</keyword>
<dbReference type="SMART" id="SM00850">
    <property type="entry name" value="LytTR"/>
    <property type="match status" value="1"/>
</dbReference>
<dbReference type="PROSITE" id="PS50110">
    <property type="entry name" value="RESPONSE_REGULATORY"/>
    <property type="match status" value="1"/>
</dbReference>
<evidence type="ECO:0000259" key="2">
    <source>
        <dbReference type="PROSITE" id="PS50110"/>
    </source>
</evidence>
<feature type="domain" description="Response regulatory" evidence="2">
    <location>
        <begin position="4"/>
        <end position="115"/>
    </location>
</feature>
<dbReference type="InterPro" id="IPR011006">
    <property type="entry name" value="CheY-like_superfamily"/>
</dbReference>
<dbReference type="Gene3D" id="2.40.50.1020">
    <property type="entry name" value="LytTr DNA-binding domain"/>
    <property type="match status" value="1"/>
</dbReference>
<evidence type="ECO:0000256" key="1">
    <source>
        <dbReference type="PROSITE-ProRule" id="PRU00169"/>
    </source>
</evidence>
<organism evidence="4 5">
    <name type="scientific">Danxiaibacter flavus</name>
    <dbReference type="NCBI Taxonomy" id="3049108"/>
    <lineage>
        <taxon>Bacteria</taxon>
        <taxon>Pseudomonadati</taxon>
        <taxon>Bacteroidota</taxon>
        <taxon>Chitinophagia</taxon>
        <taxon>Chitinophagales</taxon>
        <taxon>Chitinophagaceae</taxon>
        <taxon>Danxiaibacter</taxon>
    </lineage>
</organism>
<evidence type="ECO:0000259" key="3">
    <source>
        <dbReference type="PROSITE" id="PS50930"/>
    </source>
</evidence>
<comment type="caution">
    <text evidence="4">The sequence shown here is derived from an EMBL/GenBank/DDBJ whole genome shotgun (WGS) entry which is preliminary data.</text>
</comment>
<accession>A0ABV3ZIK8</accession>
<evidence type="ECO:0000313" key="4">
    <source>
        <dbReference type="EMBL" id="MEX6689405.1"/>
    </source>
</evidence>
<dbReference type="Pfam" id="PF00072">
    <property type="entry name" value="Response_reg"/>
    <property type="match status" value="1"/>
</dbReference>
<dbReference type="Proteomes" id="UP001560573">
    <property type="component" value="Unassembled WGS sequence"/>
</dbReference>
<dbReference type="InterPro" id="IPR001789">
    <property type="entry name" value="Sig_transdc_resp-reg_receiver"/>
</dbReference>
<dbReference type="SMART" id="SM00448">
    <property type="entry name" value="REC"/>
    <property type="match status" value="1"/>
</dbReference>
<keyword evidence="5" id="KW-1185">Reference proteome</keyword>
<protein>
    <submittedName>
        <fullName evidence="4">LytTR family DNA-binding domain-containing protein</fullName>
    </submittedName>
</protein>
<dbReference type="RefSeq" id="WP_369330812.1">
    <property type="nucleotide sequence ID" value="NZ_JAULBC010000006.1"/>
</dbReference>
<evidence type="ECO:0000313" key="5">
    <source>
        <dbReference type="Proteomes" id="UP001560573"/>
    </source>
</evidence>
<reference evidence="4 5" key="1">
    <citation type="submission" date="2023-07" db="EMBL/GenBank/DDBJ databases">
        <authorList>
            <person name="Lian W.-H."/>
        </authorList>
    </citation>
    <scope>NUCLEOTIDE SEQUENCE [LARGE SCALE GENOMIC DNA]</scope>
    <source>
        <strain evidence="4 5">SYSU DXS3180</strain>
    </source>
</reference>
<sequence>MDLRCIIVDDDKISLLHLQRLIEQEPYLSLSGAFTGAEEASAYLVENVVDLIFLDIEMPGINGFQLLDTLSYMPHVILTTSKTEYAFTAFQYNVTDYLKKPLTKPRFKEALEKVKPSLPKHKSATVSDLFIKTDGRLIRLHDNEILFVEALGDYVKFVTENNKYHLSLTTLKSIEEKLNGDIFLKVHRSYIINTKKINDIEDNSIVIGKHVIPISKSHRKRVMDKLNIV</sequence>
<name>A0ABV3ZIK8_9BACT</name>
<dbReference type="SUPFAM" id="SSF52172">
    <property type="entry name" value="CheY-like"/>
    <property type="match status" value="1"/>
</dbReference>
<dbReference type="PROSITE" id="PS50930">
    <property type="entry name" value="HTH_LYTTR"/>
    <property type="match status" value="1"/>
</dbReference>
<gene>
    <name evidence="4" type="ORF">QTN47_17985</name>
</gene>
<dbReference type="InterPro" id="IPR007492">
    <property type="entry name" value="LytTR_DNA-bd_dom"/>
</dbReference>
<proteinExistence type="predicted"/>
<dbReference type="Pfam" id="PF04397">
    <property type="entry name" value="LytTR"/>
    <property type="match status" value="1"/>
</dbReference>
<dbReference type="PANTHER" id="PTHR37299:SF1">
    <property type="entry name" value="STAGE 0 SPORULATION PROTEIN A HOMOLOG"/>
    <property type="match status" value="1"/>
</dbReference>
<dbReference type="Gene3D" id="3.40.50.2300">
    <property type="match status" value="1"/>
</dbReference>
<keyword evidence="1" id="KW-0597">Phosphoprotein</keyword>
<dbReference type="EMBL" id="JAULBC010000006">
    <property type="protein sequence ID" value="MEX6689405.1"/>
    <property type="molecule type" value="Genomic_DNA"/>
</dbReference>
<feature type="domain" description="HTH LytTR-type" evidence="3">
    <location>
        <begin position="129"/>
        <end position="228"/>
    </location>
</feature>
<dbReference type="GO" id="GO:0003677">
    <property type="term" value="F:DNA binding"/>
    <property type="evidence" value="ECO:0007669"/>
    <property type="project" value="UniProtKB-KW"/>
</dbReference>
<dbReference type="InterPro" id="IPR046947">
    <property type="entry name" value="LytR-like"/>
</dbReference>
<dbReference type="PANTHER" id="PTHR37299">
    <property type="entry name" value="TRANSCRIPTIONAL REGULATOR-RELATED"/>
    <property type="match status" value="1"/>
</dbReference>
<feature type="modified residue" description="4-aspartylphosphate" evidence="1">
    <location>
        <position position="55"/>
    </location>
</feature>